<evidence type="ECO:0000256" key="4">
    <source>
        <dbReference type="SAM" id="MobiDB-lite"/>
    </source>
</evidence>
<dbReference type="Pfam" id="PF13432">
    <property type="entry name" value="TPR_16"/>
    <property type="match status" value="1"/>
</dbReference>
<evidence type="ECO:0000313" key="6">
    <source>
        <dbReference type="Proteomes" id="UP000568158"/>
    </source>
</evidence>
<name>A0A8H6BDF9_DEKBR</name>
<dbReference type="SUPFAM" id="SSF48452">
    <property type="entry name" value="TPR-like"/>
    <property type="match status" value="2"/>
</dbReference>
<feature type="repeat" description="TPR" evidence="3">
    <location>
        <begin position="656"/>
        <end position="689"/>
    </location>
</feature>
<dbReference type="PANTHER" id="PTHR12558">
    <property type="entry name" value="CELL DIVISION CYCLE 16,23,27"/>
    <property type="match status" value="1"/>
</dbReference>
<accession>A0A8H6BDF9</accession>
<feature type="region of interest" description="Disordered" evidence="4">
    <location>
        <begin position="227"/>
        <end position="272"/>
    </location>
</feature>
<feature type="repeat" description="TPR" evidence="3">
    <location>
        <begin position="622"/>
        <end position="655"/>
    </location>
</feature>
<dbReference type="GO" id="GO:0007091">
    <property type="term" value="P:metaphase/anaphase transition of mitotic cell cycle"/>
    <property type="evidence" value="ECO:0007669"/>
    <property type="project" value="TreeGrafter"/>
</dbReference>
<gene>
    <name evidence="5" type="ORF">HII12_003387</name>
</gene>
<proteinExistence type="inferred from homology"/>
<evidence type="ECO:0000256" key="2">
    <source>
        <dbReference type="ARBA" id="ARBA00038210"/>
    </source>
</evidence>
<evidence type="ECO:0000256" key="3">
    <source>
        <dbReference type="PROSITE-ProRule" id="PRU00339"/>
    </source>
</evidence>
<dbReference type="Proteomes" id="UP000568158">
    <property type="component" value="Unassembled WGS sequence"/>
</dbReference>
<feature type="repeat" description="TPR" evidence="3">
    <location>
        <begin position="554"/>
        <end position="587"/>
    </location>
</feature>
<comment type="similarity">
    <text evidence="2">Belongs to the APC3/CDC27 family.</text>
</comment>
<dbReference type="GO" id="GO:0051301">
    <property type="term" value="P:cell division"/>
    <property type="evidence" value="ECO:0007669"/>
    <property type="project" value="TreeGrafter"/>
</dbReference>
<keyword evidence="1 3" id="KW-0802">TPR repeat</keyword>
<dbReference type="GO" id="GO:0031145">
    <property type="term" value="P:anaphase-promoting complex-dependent catabolic process"/>
    <property type="evidence" value="ECO:0007669"/>
    <property type="project" value="TreeGrafter"/>
</dbReference>
<organism evidence="5 6">
    <name type="scientific">Dekkera bruxellensis</name>
    <name type="common">Brettanomyces custersii</name>
    <dbReference type="NCBI Taxonomy" id="5007"/>
    <lineage>
        <taxon>Eukaryota</taxon>
        <taxon>Fungi</taxon>
        <taxon>Dikarya</taxon>
        <taxon>Ascomycota</taxon>
        <taxon>Saccharomycotina</taxon>
        <taxon>Pichiomycetes</taxon>
        <taxon>Pichiales</taxon>
        <taxon>Pichiaceae</taxon>
        <taxon>Brettanomyces</taxon>
    </lineage>
</organism>
<feature type="region of interest" description="Disordered" evidence="4">
    <location>
        <begin position="288"/>
        <end position="309"/>
    </location>
</feature>
<dbReference type="Pfam" id="PF12895">
    <property type="entry name" value="ANAPC3"/>
    <property type="match status" value="1"/>
</dbReference>
<dbReference type="Pfam" id="PF13181">
    <property type="entry name" value="TPR_8"/>
    <property type="match status" value="2"/>
</dbReference>
<evidence type="ECO:0000313" key="5">
    <source>
        <dbReference type="EMBL" id="KAF6009841.1"/>
    </source>
</evidence>
<reference evidence="5 6" key="1">
    <citation type="journal article" date="2020" name="Appl. Microbiol. Biotechnol.">
        <title>Targeted gene deletion in Brettanomyces bruxellensis with an expression-free CRISPR-Cas9 system.</title>
        <authorList>
            <person name="Varela C."/>
            <person name="Bartel C."/>
            <person name="Onetto C."/>
            <person name="Borneman A."/>
        </authorList>
    </citation>
    <scope>NUCLEOTIDE SEQUENCE [LARGE SCALE GENOMIC DNA]</scope>
    <source>
        <strain evidence="5 6">AWRI1613</strain>
    </source>
</reference>
<dbReference type="EMBL" id="JABCYN010000030">
    <property type="protein sequence ID" value="KAF6009841.1"/>
    <property type="molecule type" value="Genomic_DNA"/>
</dbReference>
<dbReference type="PROSITE" id="PS50005">
    <property type="entry name" value="TPR"/>
    <property type="match status" value="6"/>
</dbReference>
<evidence type="ECO:0000256" key="1">
    <source>
        <dbReference type="ARBA" id="ARBA00022803"/>
    </source>
</evidence>
<dbReference type="Pfam" id="PF00515">
    <property type="entry name" value="TPR_1"/>
    <property type="match status" value="2"/>
</dbReference>
<protein>
    <recommendedName>
        <fullName evidence="7">Anaphase-promoting complex subunit 3</fullName>
    </recommendedName>
</protein>
<dbReference type="PROSITE" id="PS50293">
    <property type="entry name" value="TPR_REGION"/>
    <property type="match status" value="1"/>
</dbReference>
<sequence>MLSLCSHLQFPKPFDIPATYFSIASYNLAVVISTMSTQEKLVQQLKPTIIYSLDHDLLPTAEFTAERLIAQNKKNLECVFLYALVLYKCHRYKAAYNWTSDYCATDVKCSYIFAKSCLHLEEKSDGISSLTRTLPIWSAIRQEDACRYEPDQVSCYMLLGKLYGLVGDLKRCALNYAQVLKINPYIFEAFEELCKMGAKVRVNHLYHPISTVSDVRSNLFQSYMHKNSTSSLSSSSSLSNEDSDQDKPRHKQGNAGDEVHGEEGTNLFKTPVAKTRVRTYEVDPLSGIDQDKGIANQHEANTNTPKGARSLYYNEEKPASKRRISDSSSKWRSRKIASSITSRLLSHPFNARSGAFSDTAGYKMRNAGSPFREGVKSPVSGSKRSLHSLQTRPNERFVTDDRVDSILKSMNNDYLSSVYSKLAKGFRAMCAYDCFRAIRIFNSLPEAEQNTPWVLAKLGRLHFEIVNYEEAEKFYLKLRKLDRTRVCDMEYYSTLLWHLQKEVDLSFLCHELYEVDTKAPQTWICIGNLYSLQKEPDEAIKCFQRAIRLDKGFVYAYTLQGHEYLANDAFENAMYCFRHAISLDRRHYNAFYGIGMVYLKLGDFMKAEFHFRKAAEINPVNVILICCIGMVLEKMEKQEEALEQYTFALKLQPLSMLALFKKAQVLFSLKQYQPALESFQRLEDMAPDEASVHFLLGKLYNYYGKKNQAVKEFTTAMNLDPKGSHLIKEALENLRRD</sequence>
<dbReference type="GO" id="GO:0005737">
    <property type="term" value="C:cytoplasm"/>
    <property type="evidence" value="ECO:0007669"/>
    <property type="project" value="TreeGrafter"/>
</dbReference>
<feature type="repeat" description="TPR" evidence="3">
    <location>
        <begin position="520"/>
        <end position="553"/>
    </location>
</feature>
<dbReference type="InterPro" id="IPR011990">
    <property type="entry name" value="TPR-like_helical_dom_sf"/>
</dbReference>
<dbReference type="PANTHER" id="PTHR12558:SF13">
    <property type="entry name" value="CELL DIVISION CYCLE PROTEIN 27 HOMOLOG"/>
    <property type="match status" value="1"/>
</dbReference>
<dbReference type="SMART" id="SM00028">
    <property type="entry name" value="TPR"/>
    <property type="match status" value="8"/>
</dbReference>
<dbReference type="AlphaFoldDB" id="A0A8H6BDF9"/>
<feature type="repeat" description="TPR" evidence="3">
    <location>
        <begin position="690"/>
        <end position="723"/>
    </location>
</feature>
<dbReference type="GO" id="GO:0005680">
    <property type="term" value="C:anaphase-promoting complex"/>
    <property type="evidence" value="ECO:0007669"/>
    <property type="project" value="TreeGrafter"/>
</dbReference>
<comment type="caution">
    <text evidence="5">The sequence shown here is derived from an EMBL/GenBank/DDBJ whole genome shotgun (WGS) entry which is preliminary data.</text>
</comment>
<dbReference type="InterPro" id="IPR019734">
    <property type="entry name" value="TPR_rpt"/>
</dbReference>
<feature type="repeat" description="TPR" evidence="3">
    <location>
        <begin position="588"/>
        <end position="621"/>
    </location>
</feature>
<feature type="compositionally biased region" description="Polar residues" evidence="4">
    <location>
        <begin position="379"/>
        <end position="390"/>
    </location>
</feature>
<feature type="compositionally biased region" description="Low complexity" evidence="4">
    <location>
        <begin position="228"/>
        <end position="239"/>
    </location>
</feature>
<dbReference type="Gene3D" id="1.25.40.10">
    <property type="entry name" value="Tetratricopeptide repeat domain"/>
    <property type="match status" value="4"/>
</dbReference>
<feature type="region of interest" description="Disordered" evidence="4">
    <location>
        <begin position="367"/>
        <end position="390"/>
    </location>
</feature>
<evidence type="ECO:0008006" key="7">
    <source>
        <dbReference type="Google" id="ProtNLM"/>
    </source>
</evidence>
<dbReference type="GO" id="GO:0016567">
    <property type="term" value="P:protein ubiquitination"/>
    <property type="evidence" value="ECO:0007669"/>
    <property type="project" value="TreeGrafter"/>
</dbReference>